<dbReference type="RefSeq" id="WP_097055249.1">
    <property type="nucleotide sequence ID" value="NZ_OCMF01000001.1"/>
</dbReference>
<dbReference type="AlphaFoldDB" id="A0A285X450"/>
<accession>A0A285X450</accession>
<keyword evidence="2" id="KW-1185">Reference proteome</keyword>
<evidence type="ECO:0000313" key="1">
    <source>
        <dbReference type="EMBL" id="SOC79524.1"/>
    </source>
</evidence>
<dbReference type="EMBL" id="OCMF01000001">
    <property type="protein sequence ID" value="SOC79524.1"/>
    <property type="molecule type" value="Genomic_DNA"/>
</dbReference>
<dbReference type="Proteomes" id="UP000219193">
    <property type="component" value="Unassembled WGS sequence"/>
</dbReference>
<protein>
    <submittedName>
        <fullName evidence="1">Uncharacterized protein</fullName>
    </submittedName>
</protein>
<organism evidence="1 2">
    <name type="scientific">Salinimicrobium sediminis</name>
    <dbReference type="NCBI Taxonomy" id="1343891"/>
    <lineage>
        <taxon>Bacteria</taxon>
        <taxon>Pseudomonadati</taxon>
        <taxon>Bacteroidota</taxon>
        <taxon>Flavobacteriia</taxon>
        <taxon>Flavobacteriales</taxon>
        <taxon>Flavobacteriaceae</taxon>
        <taxon>Salinimicrobium</taxon>
    </lineage>
</organism>
<reference evidence="2" key="1">
    <citation type="submission" date="2017-09" db="EMBL/GenBank/DDBJ databases">
        <authorList>
            <person name="Varghese N."/>
            <person name="Submissions S."/>
        </authorList>
    </citation>
    <scope>NUCLEOTIDE SEQUENCE [LARGE SCALE GENOMIC DNA]</scope>
    <source>
        <strain evidence="2">CGMCC 1.12641</strain>
    </source>
</reference>
<name>A0A285X450_9FLAO</name>
<proteinExistence type="predicted"/>
<evidence type="ECO:0000313" key="2">
    <source>
        <dbReference type="Proteomes" id="UP000219193"/>
    </source>
</evidence>
<sequence>MKALLSISLSVLLLLQSVNFGVTDLLRLDGLVQHVELHSESYGDSFFDFLTKHYGSSKKDHLTAHEGHEDLPFKHDAAKATINIFVVGEPQIFEFATPPVLHPQVTFFYTNSYTSQTPHKIFQPPIYV</sequence>
<dbReference type="OrthoDB" id="1446707at2"/>
<gene>
    <name evidence="1" type="ORF">SAMN06296241_1049</name>
</gene>